<name>A0ABU7GYB0_9SPHI</name>
<protein>
    <submittedName>
        <fullName evidence="2">ORF6N domain-containing protein</fullName>
    </submittedName>
</protein>
<organism evidence="2 3">
    <name type="scientific">Pedobacter flavus</name>
    <dbReference type="NCBI Taxonomy" id="3113906"/>
    <lineage>
        <taxon>Bacteria</taxon>
        <taxon>Pseudomonadati</taxon>
        <taxon>Bacteroidota</taxon>
        <taxon>Sphingobacteriia</taxon>
        <taxon>Sphingobacteriales</taxon>
        <taxon>Sphingobacteriaceae</taxon>
        <taxon>Pedobacter</taxon>
    </lineage>
</organism>
<dbReference type="Pfam" id="PF10543">
    <property type="entry name" value="ORF6N"/>
    <property type="match status" value="1"/>
</dbReference>
<reference evidence="2 3" key="1">
    <citation type="submission" date="2024-01" db="EMBL/GenBank/DDBJ databases">
        <title>Pedobacter sp. nov., isolated from oil-contaminated soil.</title>
        <authorList>
            <person name="Le N.T.T."/>
        </authorList>
    </citation>
    <scope>NUCLEOTIDE SEQUENCE [LARGE SCALE GENOMIC DNA]</scope>
    <source>
        <strain evidence="2 3">VNH31</strain>
    </source>
</reference>
<dbReference type="EMBL" id="JAZDQU010000001">
    <property type="protein sequence ID" value="MEE1883999.1"/>
    <property type="molecule type" value="Genomic_DNA"/>
</dbReference>
<keyword evidence="3" id="KW-1185">Reference proteome</keyword>
<dbReference type="RefSeq" id="WP_330144921.1">
    <property type="nucleotide sequence ID" value="NZ_JAZDQU010000001.1"/>
</dbReference>
<sequence>MEIENNNTTDHTLLSKIYIIRQLKVMLDKDLAMLYGISTKVLNQAVKRNIERFPADFMFRLTAQEYKHLRSQFVTLNAQGKHSKYLPYVFTELGVAMLSSVINSKSAIEMNIRIMRIFTQVRQMLTDYSELKIELLDLKQIMNSIVERQDGQSRNIDLLFQFIDNVQDQNALLKSNDKVLIGFKIGEEKQTLD</sequence>
<gene>
    <name evidence="2" type="ORF">VRU49_01080</name>
</gene>
<accession>A0ABU7GYB0</accession>
<proteinExistence type="predicted"/>
<comment type="caution">
    <text evidence="2">The sequence shown here is derived from an EMBL/GenBank/DDBJ whole genome shotgun (WGS) entry which is preliminary data.</text>
</comment>
<dbReference type="Proteomes" id="UP001337681">
    <property type="component" value="Unassembled WGS sequence"/>
</dbReference>
<feature type="domain" description="KilA-N DNA-binding" evidence="1">
    <location>
        <begin position="15"/>
        <end position="101"/>
    </location>
</feature>
<evidence type="ECO:0000313" key="2">
    <source>
        <dbReference type="EMBL" id="MEE1883999.1"/>
    </source>
</evidence>
<evidence type="ECO:0000259" key="1">
    <source>
        <dbReference type="Pfam" id="PF10543"/>
    </source>
</evidence>
<evidence type="ECO:0000313" key="3">
    <source>
        <dbReference type="Proteomes" id="UP001337681"/>
    </source>
</evidence>
<dbReference type="InterPro" id="IPR018873">
    <property type="entry name" value="KilA-N_DNA-bd_domain"/>
</dbReference>